<evidence type="ECO:0000256" key="7">
    <source>
        <dbReference type="RuleBase" id="RU365041"/>
    </source>
</evidence>
<dbReference type="GO" id="GO:0005886">
    <property type="term" value="C:plasma membrane"/>
    <property type="evidence" value="ECO:0007669"/>
    <property type="project" value="UniProtKB-SubCell"/>
</dbReference>
<dbReference type="PANTHER" id="PTHR33778">
    <property type="entry name" value="PROTEIN MGTC"/>
    <property type="match status" value="1"/>
</dbReference>
<feature type="transmembrane region" description="Helical" evidence="7">
    <location>
        <begin position="16"/>
        <end position="36"/>
    </location>
</feature>
<dbReference type="Pfam" id="PF02308">
    <property type="entry name" value="MgtC"/>
    <property type="match status" value="1"/>
</dbReference>
<feature type="region of interest" description="Disordered" evidence="8">
    <location>
        <begin position="159"/>
        <end position="192"/>
    </location>
</feature>
<evidence type="ECO:0000256" key="1">
    <source>
        <dbReference type="ARBA" id="ARBA00004651"/>
    </source>
</evidence>
<feature type="domain" description="MgtC/SapB/SrpB/YhiD N-terminal" evidence="9">
    <location>
        <begin position="23"/>
        <end position="153"/>
    </location>
</feature>
<protein>
    <recommendedName>
        <fullName evidence="7">Protein MgtC</fullName>
    </recommendedName>
</protein>
<keyword evidence="7" id="KW-0997">Cell inner membrane</keyword>
<feature type="transmembrane region" description="Helical" evidence="7">
    <location>
        <begin position="48"/>
        <end position="72"/>
    </location>
</feature>
<dbReference type="PANTHER" id="PTHR33778:SF1">
    <property type="entry name" value="MAGNESIUM TRANSPORTER YHID-RELATED"/>
    <property type="match status" value="1"/>
</dbReference>
<organism evidence="10 11">
    <name type="scientific">Allomesorhizobium camelthorni</name>
    <dbReference type="NCBI Taxonomy" id="475069"/>
    <lineage>
        <taxon>Bacteria</taxon>
        <taxon>Pseudomonadati</taxon>
        <taxon>Pseudomonadota</taxon>
        <taxon>Alphaproteobacteria</taxon>
        <taxon>Hyphomicrobiales</taxon>
        <taxon>Phyllobacteriaceae</taxon>
        <taxon>Allomesorhizobium</taxon>
    </lineage>
</organism>
<keyword evidence="11" id="KW-1185">Reference proteome</keyword>
<evidence type="ECO:0000259" key="9">
    <source>
        <dbReference type="Pfam" id="PF02308"/>
    </source>
</evidence>
<dbReference type="InterPro" id="IPR003416">
    <property type="entry name" value="MgtC/SapB/SrpB/YhiD_fam"/>
</dbReference>
<dbReference type="RefSeq" id="WP_165022251.1">
    <property type="nucleotide sequence ID" value="NZ_JAAKZF010000001.1"/>
</dbReference>
<keyword evidence="6 7" id="KW-0472">Membrane</keyword>
<reference evidence="10 11" key="1">
    <citation type="submission" date="2020-02" db="EMBL/GenBank/DDBJ databases">
        <title>Genome sequence of strain CCNWXJ40-4.</title>
        <authorList>
            <person name="Gao J."/>
            <person name="Sun J."/>
        </authorList>
    </citation>
    <scope>NUCLEOTIDE SEQUENCE [LARGE SCALE GENOMIC DNA]</scope>
    <source>
        <strain evidence="10 11">CCNWXJ 40-4</strain>
    </source>
</reference>
<name>A0A6G4W6R8_9HYPH</name>
<comment type="subcellular location">
    <subcellularLocation>
        <location evidence="7">Cell inner membrane</location>
        <topology evidence="7">Multi-pass membrane protein</topology>
    </subcellularLocation>
    <subcellularLocation>
        <location evidence="1">Cell membrane</location>
        <topology evidence="1">Multi-pass membrane protein</topology>
    </subcellularLocation>
</comment>
<evidence type="ECO:0000256" key="6">
    <source>
        <dbReference type="ARBA" id="ARBA00023136"/>
    </source>
</evidence>
<dbReference type="PRINTS" id="PR01837">
    <property type="entry name" value="MGTCSAPBPROT"/>
</dbReference>
<gene>
    <name evidence="10" type="ORF">G6N73_01490</name>
</gene>
<feature type="transmembrane region" description="Helical" evidence="7">
    <location>
        <begin position="84"/>
        <end position="103"/>
    </location>
</feature>
<keyword evidence="5 7" id="KW-1133">Transmembrane helix</keyword>
<sequence length="192" mass="20477">MEQLLQEFGHRTFTPFPVIAARLLLATAFGAVIGFEREWRRRPAGLRTHILVCVAAATFAILTIEIVHAPVFVGNAVRLDPIRAVEAVTAGVAFLAAGTILFARGEVHGLTTGAGMWLAGAIGLAAGLGLWQIAVFGTVLALIVLGLLQTLEARFDLNKGPDFSNPARGDKDAQRPVEPKPDDPSHVQPSDR</sequence>
<dbReference type="Proteomes" id="UP001642900">
    <property type="component" value="Unassembled WGS sequence"/>
</dbReference>
<evidence type="ECO:0000256" key="4">
    <source>
        <dbReference type="ARBA" id="ARBA00022692"/>
    </source>
</evidence>
<keyword evidence="4 7" id="KW-0812">Transmembrane</keyword>
<proteinExistence type="inferred from homology"/>
<feature type="compositionally biased region" description="Basic and acidic residues" evidence="8">
    <location>
        <begin position="168"/>
        <end position="192"/>
    </location>
</feature>
<accession>A0A6G4W6R8</accession>
<keyword evidence="3" id="KW-1003">Cell membrane</keyword>
<evidence type="ECO:0000313" key="10">
    <source>
        <dbReference type="EMBL" id="NGO49860.1"/>
    </source>
</evidence>
<comment type="similarity">
    <text evidence="2 7">Belongs to the MgtC/SapB family.</text>
</comment>
<evidence type="ECO:0000256" key="3">
    <source>
        <dbReference type="ARBA" id="ARBA00022475"/>
    </source>
</evidence>
<dbReference type="AlphaFoldDB" id="A0A6G4W6R8"/>
<dbReference type="EMBL" id="JAAKZF010000001">
    <property type="protein sequence ID" value="NGO49860.1"/>
    <property type="molecule type" value="Genomic_DNA"/>
</dbReference>
<evidence type="ECO:0000256" key="5">
    <source>
        <dbReference type="ARBA" id="ARBA00022989"/>
    </source>
</evidence>
<evidence type="ECO:0000256" key="2">
    <source>
        <dbReference type="ARBA" id="ARBA00009298"/>
    </source>
</evidence>
<comment type="caution">
    <text evidence="10">The sequence shown here is derived from an EMBL/GenBank/DDBJ whole genome shotgun (WGS) entry which is preliminary data.</text>
</comment>
<evidence type="ECO:0000256" key="8">
    <source>
        <dbReference type="SAM" id="MobiDB-lite"/>
    </source>
</evidence>
<evidence type="ECO:0000313" key="11">
    <source>
        <dbReference type="Proteomes" id="UP001642900"/>
    </source>
</evidence>
<dbReference type="InterPro" id="IPR049177">
    <property type="entry name" value="MgtC_SapB_SrpB_YhiD_N"/>
</dbReference>
<feature type="transmembrane region" description="Helical" evidence="7">
    <location>
        <begin position="115"/>
        <end position="148"/>
    </location>
</feature>